<dbReference type="EMBL" id="UYJE01003410">
    <property type="protein sequence ID" value="VDI18990.1"/>
    <property type="molecule type" value="Genomic_DNA"/>
</dbReference>
<accession>A0A8B6DFT9</accession>
<feature type="non-terminal residue" evidence="1">
    <location>
        <position position="1"/>
    </location>
</feature>
<dbReference type="Proteomes" id="UP000596742">
    <property type="component" value="Unassembled WGS sequence"/>
</dbReference>
<keyword evidence="2" id="KW-1185">Reference proteome</keyword>
<evidence type="ECO:0000313" key="1">
    <source>
        <dbReference type="EMBL" id="VDI18990.1"/>
    </source>
</evidence>
<comment type="caution">
    <text evidence="1">The sequence shown here is derived from an EMBL/GenBank/DDBJ whole genome shotgun (WGS) entry which is preliminary data.</text>
</comment>
<reference evidence="1" key="1">
    <citation type="submission" date="2018-11" db="EMBL/GenBank/DDBJ databases">
        <authorList>
            <person name="Alioto T."/>
            <person name="Alioto T."/>
        </authorList>
    </citation>
    <scope>NUCLEOTIDE SEQUENCE</scope>
</reference>
<proteinExistence type="predicted"/>
<dbReference type="AlphaFoldDB" id="A0A8B6DFT9"/>
<organism evidence="1 2">
    <name type="scientific">Mytilus galloprovincialis</name>
    <name type="common">Mediterranean mussel</name>
    <dbReference type="NCBI Taxonomy" id="29158"/>
    <lineage>
        <taxon>Eukaryota</taxon>
        <taxon>Metazoa</taxon>
        <taxon>Spiralia</taxon>
        <taxon>Lophotrochozoa</taxon>
        <taxon>Mollusca</taxon>
        <taxon>Bivalvia</taxon>
        <taxon>Autobranchia</taxon>
        <taxon>Pteriomorphia</taxon>
        <taxon>Mytilida</taxon>
        <taxon>Mytiloidea</taxon>
        <taxon>Mytilidae</taxon>
        <taxon>Mytilinae</taxon>
        <taxon>Mytilus</taxon>
    </lineage>
</organism>
<dbReference type="OrthoDB" id="6139287at2759"/>
<name>A0A8B6DFT9_MYTGA</name>
<evidence type="ECO:0000313" key="2">
    <source>
        <dbReference type="Proteomes" id="UP000596742"/>
    </source>
</evidence>
<protein>
    <submittedName>
        <fullName evidence="1">Uncharacterized protein</fullName>
    </submittedName>
</protein>
<sequence>MLARCAAPGLSSWTRGVQESTYCGILPSYIAVAQYRQDVLIESAVFLSCDKQNNTLQ</sequence>
<gene>
    <name evidence="1" type="ORF">MGAL_10B037981</name>
</gene>